<protein>
    <recommendedName>
        <fullName evidence="2">DUF2061 domain-containing protein</fullName>
    </recommendedName>
</protein>
<keyword evidence="1" id="KW-1133">Transmembrane helix</keyword>
<evidence type="ECO:0000313" key="4">
    <source>
        <dbReference type="EMBL" id="CAB4165793.1"/>
    </source>
</evidence>
<dbReference type="EMBL" id="LR796776">
    <property type="protein sequence ID" value="CAB4165793.1"/>
    <property type="molecule type" value="Genomic_DNA"/>
</dbReference>
<name>A0A6J5NY42_9CAUD</name>
<feature type="transmembrane region" description="Helical" evidence="1">
    <location>
        <begin position="113"/>
        <end position="131"/>
    </location>
</feature>
<feature type="domain" description="DUF2061" evidence="2">
    <location>
        <begin position="87"/>
        <end position="137"/>
    </location>
</feature>
<evidence type="ECO:0000259" key="2">
    <source>
        <dbReference type="Pfam" id="PF09834"/>
    </source>
</evidence>
<dbReference type="InterPro" id="IPR018638">
    <property type="entry name" value="DUF2061_membrane"/>
</dbReference>
<sequence length="146" mass="16768">MSITYTEQQTRSIAKTLTIRVLFSLSHLVNGFIVSGSWIIGAQIVGISAVINMCLHWLHERAWNKQQWNRTATNNIMFVDGQPRTISKSITWRLLITINNFAIPYITTGSWRAAVAFLTIATIMNIVIYYTHERIWNKVKWGKTAL</sequence>
<organism evidence="3">
    <name type="scientific">uncultured Caudovirales phage</name>
    <dbReference type="NCBI Taxonomy" id="2100421"/>
    <lineage>
        <taxon>Viruses</taxon>
        <taxon>Duplodnaviria</taxon>
        <taxon>Heunggongvirae</taxon>
        <taxon>Uroviricota</taxon>
        <taxon>Caudoviricetes</taxon>
        <taxon>Peduoviridae</taxon>
        <taxon>Maltschvirus</taxon>
        <taxon>Maltschvirus maltsch</taxon>
    </lineage>
</organism>
<dbReference type="Pfam" id="PF09834">
    <property type="entry name" value="DUF2061"/>
    <property type="match status" value="2"/>
</dbReference>
<keyword evidence="1" id="KW-0472">Membrane</keyword>
<reference evidence="3" key="1">
    <citation type="submission" date="2020-04" db="EMBL/GenBank/DDBJ databases">
        <authorList>
            <person name="Chiriac C."/>
            <person name="Salcher M."/>
            <person name="Ghai R."/>
            <person name="Kavagutti S V."/>
        </authorList>
    </citation>
    <scope>NUCLEOTIDE SEQUENCE</scope>
</reference>
<gene>
    <name evidence="5" type="ORF">UFOVP1146_323</name>
    <name evidence="6" type="ORF">UFOVP1638_242</name>
    <name evidence="3" type="ORF">UFOVP812_236</name>
    <name evidence="4" type="ORF">UFOVP818_329</name>
</gene>
<evidence type="ECO:0000313" key="6">
    <source>
        <dbReference type="EMBL" id="CAB4221282.1"/>
    </source>
</evidence>
<evidence type="ECO:0000313" key="3">
    <source>
        <dbReference type="EMBL" id="CAB4163967.1"/>
    </source>
</evidence>
<feature type="domain" description="DUF2061" evidence="2">
    <location>
        <begin position="13"/>
        <end position="64"/>
    </location>
</feature>
<keyword evidence="1" id="KW-0812">Transmembrane</keyword>
<accession>A0A6J5NY42</accession>
<proteinExistence type="predicted"/>
<dbReference type="EMBL" id="LR797099">
    <property type="protein sequence ID" value="CAB4186977.1"/>
    <property type="molecule type" value="Genomic_DNA"/>
</dbReference>
<evidence type="ECO:0000256" key="1">
    <source>
        <dbReference type="SAM" id="Phobius"/>
    </source>
</evidence>
<evidence type="ECO:0000313" key="5">
    <source>
        <dbReference type="EMBL" id="CAB4186977.1"/>
    </source>
</evidence>
<dbReference type="EMBL" id="LR796758">
    <property type="protein sequence ID" value="CAB4163967.1"/>
    <property type="molecule type" value="Genomic_DNA"/>
</dbReference>
<feature type="transmembrane region" description="Helical" evidence="1">
    <location>
        <begin position="12"/>
        <end position="33"/>
    </location>
</feature>
<dbReference type="EMBL" id="LR797502">
    <property type="protein sequence ID" value="CAB4221282.1"/>
    <property type="molecule type" value="Genomic_DNA"/>
</dbReference>